<gene>
    <name evidence="2" type="ORF">NS355_16830</name>
</gene>
<organism evidence="2 3">
    <name type="scientific">Sphingomonas yabuuchiae</name>
    <dbReference type="NCBI Taxonomy" id="172044"/>
    <lineage>
        <taxon>Bacteria</taxon>
        <taxon>Pseudomonadati</taxon>
        <taxon>Pseudomonadota</taxon>
        <taxon>Alphaproteobacteria</taxon>
        <taxon>Sphingomonadales</taxon>
        <taxon>Sphingomonadaceae</taxon>
        <taxon>Sphingomonas</taxon>
    </lineage>
</organism>
<protein>
    <recommendedName>
        <fullName evidence="1">Antitoxin Xre/MbcA/ParS-like toxin-binding domain-containing protein</fullName>
    </recommendedName>
</protein>
<comment type="caution">
    <text evidence="2">The sequence shown here is derived from an EMBL/GenBank/DDBJ whole genome shotgun (WGS) entry which is preliminary data.</text>
</comment>
<accession>A0A147IKC2</accession>
<dbReference type="AlphaFoldDB" id="A0A147IKC2"/>
<dbReference type="EMBL" id="LDTF01000113">
    <property type="protein sequence ID" value="KTT95246.1"/>
    <property type="molecule type" value="Genomic_DNA"/>
</dbReference>
<evidence type="ECO:0000313" key="2">
    <source>
        <dbReference type="EMBL" id="KTT95246.1"/>
    </source>
</evidence>
<dbReference type="Proteomes" id="UP000073923">
    <property type="component" value="Unassembled WGS sequence"/>
</dbReference>
<dbReference type="PATRIC" id="fig|172044.3.peg.279"/>
<feature type="domain" description="Antitoxin Xre/MbcA/ParS-like toxin-binding" evidence="1">
    <location>
        <begin position="72"/>
        <end position="120"/>
    </location>
</feature>
<dbReference type="InterPro" id="IPR024467">
    <property type="entry name" value="Xre/MbcA/ParS-like_toxin-bd"/>
</dbReference>
<evidence type="ECO:0000313" key="3">
    <source>
        <dbReference type="Proteomes" id="UP000073923"/>
    </source>
</evidence>
<proteinExistence type="predicted"/>
<sequence>MGGWEFCMIAAFLDDIRDHDMIAPRRLAERLRLPLTRLAKLAQVNRNTMAAKPGSPAVQARLGEIARIIARAAELSGDEGRAIIWFRHQPLPGFGKTPEQLVEEGHAALVLRDLDRMAEGVYS</sequence>
<reference evidence="2 3" key="1">
    <citation type="journal article" date="2016" name="Front. Microbiol.">
        <title>Genomic Resource of Rice Seed Associated Bacteria.</title>
        <authorList>
            <person name="Midha S."/>
            <person name="Bansal K."/>
            <person name="Sharma S."/>
            <person name="Kumar N."/>
            <person name="Patil P.P."/>
            <person name="Chaudhry V."/>
            <person name="Patil P.B."/>
        </authorList>
    </citation>
    <scope>NUCLEOTIDE SEQUENCE [LARGE SCALE GENOMIC DNA]</scope>
    <source>
        <strain evidence="2 3">NS355</strain>
    </source>
</reference>
<evidence type="ECO:0000259" key="1">
    <source>
        <dbReference type="Pfam" id="PF09722"/>
    </source>
</evidence>
<dbReference type="Pfam" id="PF09722">
    <property type="entry name" value="Xre_MbcA_ParS_C"/>
    <property type="match status" value="1"/>
</dbReference>
<name>A0A147IKC2_9SPHN</name>